<dbReference type="PANTHER" id="PTHR43078:SF6">
    <property type="entry name" value="UDP-GLUCURONIC ACID DECARBOXYLASE 1"/>
    <property type="match status" value="1"/>
</dbReference>
<accession>A0A0G0URY0</accession>
<evidence type="ECO:0000256" key="8">
    <source>
        <dbReference type="ARBA" id="ARBA00022968"/>
    </source>
</evidence>
<dbReference type="InterPro" id="IPR016040">
    <property type="entry name" value="NAD(P)-bd_dom"/>
</dbReference>
<keyword evidence="9" id="KW-1133">Transmembrane helix</keyword>
<evidence type="ECO:0000256" key="10">
    <source>
        <dbReference type="ARBA" id="ARBA00023027"/>
    </source>
</evidence>
<comment type="cofactor">
    <cofactor evidence="1">
        <name>NAD(+)</name>
        <dbReference type="ChEBI" id="CHEBI:57540"/>
    </cofactor>
</comment>
<comment type="pathway">
    <text evidence="3">Nucleotide-sugar biosynthesis; UDP-alpha-D-xylose biosynthesis; UDP-alpha-D-xylose from UDP-alpha-D-glucuronate: step 1/1.</text>
</comment>
<evidence type="ECO:0000259" key="15">
    <source>
        <dbReference type="Pfam" id="PF16363"/>
    </source>
</evidence>
<evidence type="ECO:0000256" key="3">
    <source>
        <dbReference type="ARBA" id="ARBA00005100"/>
    </source>
</evidence>
<dbReference type="GO" id="GO:0070403">
    <property type="term" value="F:NAD+ binding"/>
    <property type="evidence" value="ECO:0007669"/>
    <property type="project" value="InterPro"/>
</dbReference>
<evidence type="ECO:0000256" key="2">
    <source>
        <dbReference type="ARBA" id="ARBA00004447"/>
    </source>
</evidence>
<dbReference type="PATRIC" id="fig|1618555.3.peg.665"/>
<evidence type="ECO:0000256" key="4">
    <source>
        <dbReference type="ARBA" id="ARBA00007505"/>
    </source>
</evidence>
<evidence type="ECO:0000256" key="7">
    <source>
        <dbReference type="ARBA" id="ARBA00022793"/>
    </source>
</evidence>
<evidence type="ECO:0000256" key="5">
    <source>
        <dbReference type="ARBA" id="ARBA00012290"/>
    </source>
</evidence>
<evidence type="ECO:0000313" key="16">
    <source>
        <dbReference type="EMBL" id="KKR91529.1"/>
    </source>
</evidence>
<evidence type="ECO:0000256" key="14">
    <source>
        <dbReference type="ARBA" id="ARBA00023239"/>
    </source>
</evidence>
<dbReference type="PANTHER" id="PTHR43078">
    <property type="entry name" value="UDP-GLUCURONIC ACID DECARBOXYLASE-RELATED"/>
    <property type="match status" value="1"/>
</dbReference>
<dbReference type="InterPro" id="IPR044516">
    <property type="entry name" value="UXS-like"/>
</dbReference>
<feature type="domain" description="NAD(P)-binding" evidence="15">
    <location>
        <begin position="20"/>
        <end position="279"/>
    </location>
</feature>
<dbReference type="Proteomes" id="UP000034676">
    <property type="component" value="Unassembled WGS sequence"/>
</dbReference>
<gene>
    <name evidence="16" type="ORF">UU42_C0010G0024</name>
</gene>
<dbReference type="EMBL" id="LCAO01000010">
    <property type="protein sequence ID" value="KKR91529.1"/>
    <property type="molecule type" value="Genomic_DNA"/>
</dbReference>
<organism evidence="16 17">
    <name type="scientific">Candidatus Woesebacteria bacterium GW2011_GWA1_41_13b</name>
    <dbReference type="NCBI Taxonomy" id="1618555"/>
    <lineage>
        <taxon>Bacteria</taxon>
        <taxon>Candidatus Woeseibacteriota</taxon>
    </lineage>
</organism>
<dbReference type="InterPro" id="IPR036291">
    <property type="entry name" value="NAD(P)-bd_dom_sf"/>
</dbReference>
<keyword evidence="10" id="KW-0520">NAD</keyword>
<dbReference type="GO" id="GO:0033320">
    <property type="term" value="P:UDP-D-xylose biosynthetic process"/>
    <property type="evidence" value="ECO:0007669"/>
    <property type="project" value="UniProtKB-UniPathway"/>
</dbReference>
<evidence type="ECO:0000256" key="11">
    <source>
        <dbReference type="ARBA" id="ARBA00023034"/>
    </source>
</evidence>
<keyword evidence="8" id="KW-0735">Signal-anchor</keyword>
<evidence type="ECO:0000313" key="17">
    <source>
        <dbReference type="Proteomes" id="UP000034676"/>
    </source>
</evidence>
<dbReference type="GO" id="GO:0005737">
    <property type="term" value="C:cytoplasm"/>
    <property type="evidence" value="ECO:0007669"/>
    <property type="project" value="TreeGrafter"/>
</dbReference>
<comment type="caution">
    <text evidence="16">The sequence shown here is derived from an EMBL/GenBank/DDBJ whole genome shotgun (WGS) entry which is preliminary data.</text>
</comment>
<keyword evidence="12" id="KW-0472">Membrane</keyword>
<evidence type="ECO:0000256" key="12">
    <source>
        <dbReference type="ARBA" id="ARBA00023136"/>
    </source>
</evidence>
<proteinExistence type="inferred from homology"/>
<name>A0A0G0URY0_9BACT</name>
<dbReference type="GO" id="GO:0042732">
    <property type="term" value="P:D-xylose metabolic process"/>
    <property type="evidence" value="ECO:0007669"/>
    <property type="project" value="InterPro"/>
</dbReference>
<evidence type="ECO:0000256" key="1">
    <source>
        <dbReference type="ARBA" id="ARBA00001911"/>
    </source>
</evidence>
<comment type="similarity">
    <text evidence="4">Belongs to the NAD(P)-dependent epimerase/dehydratase family. UDP-glucuronic acid decarboxylase subfamily.</text>
</comment>
<dbReference type="EC" id="4.1.1.35" evidence="5"/>
<dbReference type="UniPathway" id="UPA00796">
    <property type="reaction ID" value="UER00771"/>
</dbReference>
<sequence length="287" mass="32230">MICLDNLVTGDRKNIKPFLQKKTFRFVEADTRELDGKNIPSVDSIDEIYDLASPASVTYVSDHPVESATINSIGTNNLLRLAQAFHAKFLFASSSEAYGDPAVHPQPESYWGNVNPVGVRSGYDEGKRFGEALTMAYHREYRIDTRIIRIFNTYGPNSRADDSRIIPRFITQALRGTPLTVHGDGQQTRSFCYVSDMVAGFIKLMKSNVSDPVNIGNPSEYTVLEIAKKIIAATGSTSEIVFVNRLPDDPSKRKPDIRRAIEYLGWKPEVNFDEGLQKTIEYFKHSI</sequence>
<dbReference type="SUPFAM" id="SSF51735">
    <property type="entry name" value="NAD(P)-binding Rossmann-fold domains"/>
    <property type="match status" value="1"/>
</dbReference>
<dbReference type="FunFam" id="3.40.50.720:FF:000065">
    <property type="entry name" value="UDP-glucuronic acid decarboxylase 1"/>
    <property type="match status" value="1"/>
</dbReference>
<comment type="subcellular location">
    <subcellularLocation>
        <location evidence="2">Golgi apparatus</location>
        <location evidence="2">Golgi stack membrane</location>
        <topology evidence="2">Single-pass type II membrane protein</topology>
    </subcellularLocation>
</comment>
<keyword evidence="14" id="KW-0456">Lyase</keyword>
<keyword evidence="13" id="KW-0325">Glycoprotein</keyword>
<keyword evidence="11" id="KW-0333">Golgi apparatus</keyword>
<dbReference type="AlphaFoldDB" id="A0A0G0URY0"/>
<evidence type="ECO:0000256" key="6">
    <source>
        <dbReference type="ARBA" id="ARBA00022692"/>
    </source>
</evidence>
<protein>
    <recommendedName>
        <fullName evidence="5">UDP-glucuronate decarboxylase</fullName>
        <ecNumber evidence="5">4.1.1.35</ecNumber>
    </recommendedName>
</protein>
<evidence type="ECO:0000256" key="13">
    <source>
        <dbReference type="ARBA" id="ARBA00023180"/>
    </source>
</evidence>
<dbReference type="Gene3D" id="3.40.50.720">
    <property type="entry name" value="NAD(P)-binding Rossmann-like Domain"/>
    <property type="match status" value="1"/>
</dbReference>
<keyword evidence="7" id="KW-0210">Decarboxylase</keyword>
<reference evidence="16 17" key="1">
    <citation type="journal article" date="2015" name="Nature">
        <title>rRNA introns, odd ribosomes, and small enigmatic genomes across a large radiation of phyla.</title>
        <authorList>
            <person name="Brown C.T."/>
            <person name="Hug L.A."/>
            <person name="Thomas B.C."/>
            <person name="Sharon I."/>
            <person name="Castelle C.J."/>
            <person name="Singh A."/>
            <person name="Wilkins M.J."/>
            <person name="Williams K.H."/>
            <person name="Banfield J.F."/>
        </authorList>
    </citation>
    <scope>NUCLEOTIDE SEQUENCE [LARGE SCALE GENOMIC DNA]</scope>
</reference>
<keyword evidence="6" id="KW-0812">Transmembrane</keyword>
<evidence type="ECO:0000256" key="9">
    <source>
        <dbReference type="ARBA" id="ARBA00022989"/>
    </source>
</evidence>
<dbReference type="Pfam" id="PF16363">
    <property type="entry name" value="GDP_Man_Dehyd"/>
    <property type="match status" value="1"/>
</dbReference>
<dbReference type="GO" id="GO:0048040">
    <property type="term" value="F:UDP-glucuronate decarboxylase activity"/>
    <property type="evidence" value="ECO:0007669"/>
    <property type="project" value="UniProtKB-EC"/>
</dbReference>